<feature type="non-terminal residue" evidence="5">
    <location>
        <position position="132"/>
    </location>
</feature>
<dbReference type="InterPro" id="IPR013083">
    <property type="entry name" value="Znf_RING/FYVE/PHD"/>
</dbReference>
<dbReference type="InterPro" id="IPR001841">
    <property type="entry name" value="Znf_RING"/>
</dbReference>
<dbReference type="AlphaFoldDB" id="H8ZQB9"/>
<sequence>LMETPAVQALLFDGHSSQTIQKALGILREKNVKVDQVSAEALLMTIMEQEQPAESSSTFSSMGDQSEDIKSLVRENESLREKQQCKICMENEVEVIFYPCRHFVCCASCGSGITSCPICRVPIHSRDKVFMA</sequence>
<evidence type="ECO:0000256" key="1">
    <source>
        <dbReference type="ARBA" id="ARBA00022771"/>
    </source>
</evidence>
<evidence type="ECO:0000256" key="2">
    <source>
        <dbReference type="ARBA" id="ARBA00022833"/>
    </source>
</evidence>
<reference evidence="5" key="2">
    <citation type="journal article" date="2012" name="Fish Shellfish Immunol.">
        <title>Immune gene mining by pyrosequencing in the rockshell, Thais clavigera.</title>
        <authorList>
            <person name="Rhee J.S."/>
            <person name="Kim B.M."/>
            <person name="Jeong C.B."/>
            <person name="Horiguchi T."/>
            <person name="Lee Y.M."/>
            <person name="Kim I.C."/>
            <person name="Lee J.S."/>
        </authorList>
    </citation>
    <scope>NUCLEOTIDE SEQUENCE</scope>
</reference>
<keyword evidence="1 3" id="KW-0479">Metal-binding</keyword>
<evidence type="ECO:0000256" key="3">
    <source>
        <dbReference type="PROSITE-ProRule" id="PRU00175"/>
    </source>
</evidence>
<dbReference type="SUPFAM" id="SSF57850">
    <property type="entry name" value="RING/U-box"/>
    <property type="match status" value="1"/>
</dbReference>
<proteinExistence type="evidence at transcript level"/>
<accession>H8ZQB9</accession>
<dbReference type="Gene3D" id="3.30.40.10">
    <property type="entry name" value="Zinc/RING finger domain, C3HC4 (zinc finger)"/>
    <property type="match status" value="1"/>
</dbReference>
<dbReference type="PANTHER" id="PTHR14879:SF5">
    <property type="entry name" value="RING-TYPE DOMAIN-CONTAINING PROTEIN"/>
    <property type="match status" value="1"/>
</dbReference>
<dbReference type="Pfam" id="PF13920">
    <property type="entry name" value="zf-C3HC4_3"/>
    <property type="match status" value="1"/>
</dbReference>
<keyword evidence="1 3" id="KW-0863">Zinc-finger</keyword>
<keyword evidence="2" id="KW-0862">Zinc</keyword>
<dbReference type="EMBL" id="JN413190">
    <property type="protein sequence ID" value="AET43932.1"/>
    <property type="molecule type" value="mRNA"/>
</dbReference>
<protein>
    <submittedName>
        <fullName evidence="5">Apoptosis inhibitor 2</fullName>
    </submittedName>
</protein>
<dbReference type="PROSITE" id="PS50089">
    <property type="entry name" value="ZF_RING_2"/>
    <property type="match status" value="1"/>
</dbReference>
<dbReference type="InterPro" id="IPR051728">
    <property type="entry name" value="RING-FYVE_E3_ubiquitin-ligase"/>
</dbReference>
<dbReference type="GO" id="GO:0008270">
    <property type="term" value="F:zinc ion binding"/>
    <property type="evidence" value="ECO:0007669"/>
    <property type="project" value="UniProtKB-KW"/>
</dbReference>
<evidence type="ECO:0000259" key="4">
    <source>
        <dbReference type="PROSITE" id="PS50089"/>
    </source>
</evidence>
<feature type="domain" description="RING-type" evidence="4">
    <location>
        <begin position="85"/>
        <end position="120"/>
    </location>
</feature>
<evidence type="ECO:0000313" key="5">
    <source>
        <dbReference type="EMBL" id="AET43932.1"/>
    </source>
</evidence>
<dbReference type="PANTHER" id="PTHR14879">
    <property type="entry name" value="CASPASE REGULATOR, RING FINGER DOMAIN-CONTAINING"/>
    <property type="match status" value="1"/>
</dbReference>
<feature type="non-terminal residue" evidence="5">
    <location>
        <position position="1"/>
    </location>
</feature>
<organism evidence="5">
    <name type="scientific">Reishia clavigera</name>
    <name type="common">Sea snail</name>
    <name type="synonym">Purpura clavigera</name>
    <dbReference type="NCBI Taxonomy" id="272940"/>
    <lineage>
        <taxon>Eukaryota</taxon>
        <taxon>Metazoa</taxon>
        <taxon>Spiralia</taxon>
        <taxon>Lophotrochozoa</taxon>
        <taxon>Mollusca</taxon>
        <taxon>Gastropoda</taxon>
        <taxon>Caenogastropoda</taxon>
        <taxon>Neogastropoda</taxon>
        <taxon>Muricoidea</taxon>
        <taxon>Muricidae</taxon>
        <taxon>Reishia</taxon>
    </lineage>
</organism>
<reference evidence="5" key="1">
    <citation type="submission" date="2011-08" db="EMBL/GenBank/DDBJ databases">
        <authorList>
            <person name="Kim B.-M."/>
            <person name="Rhee J.-S."/>
            <person name="Lee J.-S."/>
        </authorList>
    </citation>
    <scope>NUCLEOTIDE SEQUENCE</scope>
</reference>
<name>H8ZQB9_REICL</name>